<dbReference type="Proteomes" id="UP000011083">
    <property type="component" value="Unassembled WGS sequence"/>
</dbReference>
<organism evidence="2 3">
    <name type="scientific">Acanthamoeba castellanii (strain ATCC 30010 / Neff)</name>
    <dbReference type="NCBI Taxonomy" id="1257118"/>
    <lineage>
        <taxon>Eukaryota</taxon>
        <taxon>Amoebozoa</taxon>
        <taxon>Discosea</taxon>
        <taxon>Longamoebia</taxon>
        <taxon>Centramoebida</taxon>
        <taxon>Acanthamoebidae</taxon>
        <taxon>Acanthamoeba</taxon>
    </lineage>
</organism>
<evidence type="ECO:0000313" key="3">
    <source>
        <dbReference type="Proteomes" id="UP000011083"/>
    </source>
</evidence>
<dbReference type="RefSeq" id="XP_004335427.1">
    <property type="nucleotide sequence ID" value="XM_004335379.1"/>
</dbReference>
<dbReference type="AlphaFoldDB" id="L8GKP0"/>
<feature type="compositionally biased region" description="Polar residues" evidence="1">
    <location>
        <begin position="154"/>
        <end position="163"/>
    </location>
</feature>
<evidence type="ECO:0000256" key="1">
    <source>
        <dbReference type="SAM" id="MobiDB-lite"/>
    </source>
</evidence>
<reference evidence="2 3" key="1">
    <citation type="journal article" date="2013" name="Genome Biol.">
        <title>Genome of Acanthamoeba castellanii highlights extensive lateral gene transfer and early evolution of tyrosine kinase signaling.</title>
        <authorList>
            <person name="Clarke M."/>
            <person name="Lohan A.J."/>
            <person name="Liu B."/>
            <person name="Lagkouvardos I."/>
            <person name="Roy S."/>
            <person name="Zafar N."/>
            <person name="Bertelli C."/>
            <person name="Schilde C."/>
            <person name="Kianianmomeni A."/>
            <person name="Burglin T.R."/>
            <person name="Frech C."/>
            <person name="Turcotte B."/>
            <person name="Kopec K.O."/>
            <person name="Synnott J.M."/>
            <person name="Choo C."/>
            <person name="Paponov I."/>
            <person name="Finkler A."/>
            <person name="Soon Heng Tan C."/>
            <person name="Hutchins A.P."/>
            <person name="Weinmeier T."/>
            <person name="Rattei T."/>
            <person name="Chu J.S."/>
            <person name="Gimenez G."/>
            <person name="Irimia M."/>
            <person name="Rigden D.J."/>
            <person name="Fitzpatrick D.A."/>
            <person name="Lorenzo-Morales J."/>
            <person name="Bateman A."/>
            <person name="Chiu C.H."/>
            <person name="Tang P."/>
            <person name="Hegemann P."/>
            <person name="Fromm H."/>
            <person name="Raoult D."/>
            <person name="Greub G."/>
            <person name="Miranda-Saavedra D."/>
            <person name="Chen N."/>
            <person name="Nash P."/>
            <person name="Ginger M.L."/>
            <person name="Horn M."/>
            <person name="Schaap P."/>
            <person name="Caler L."/>
            <person name="Loftus B."/>
        </authorList>
    </citation>
    <scope>NUCLEOTIDE SEQUENCE [LARGE SCALE GENOMIC DNA]</scope>
    <source>
        <strain evidence="2 3">Neff</strain>
    </source>
</reference>
<sequence length="181" mass="20091">MGIRLWHLAKSIGTVGIFDIMGNGIPLPVSVGVLRSAVRWSVYFMWRQFDSRTQQAVYKWSRLLDCPSLATPEGFLHYTTFMWRLSVYGDLFASTKSHKSISAQDEQRDDDDDDNNNDNDDNDDDDEDAKEPQSAVNRSGSSGSSGSGKDKHNGTNSGNTATDLTEAILLSKVRPWLSILA</sequence>
<feature type="region of interest" description="Disordered" evidence="1">
    <location>
        <begin position="99"/>
        <end position="165"/>
    </location>
</feature>
<dbReference type="KEGG" id="acan:ACA1_244340"/>
<proteinExistence type="predicted"/>
<dbReference type="GeneID" id="14913921"/>
<feature type="compositionally biased region" description="Acidic residues" evidence="1">
    <location>
        <begin position="107"/>
        <end position="129"/>
    </location>
</feature>
<accession>L8GKP0</accession>
<keyword evidence="3" id="KW-1185">Reference proteome</keyword>
<protein>
    <submittedName>
        <fullName evidence="2">Uncharacterized protein</fullName>
    </submittedName>
</protein>
<dbReference type="VEuPathDB" id="AmoebaDB:ACA1_244340"/>
<gene>
    <name evidence="2" type="ORF">ACA1_244340</name>
</gene>
<dbReference type="EMBL" id="KB008093">
    <property type="protein sequence ID" value="ELR13414.1"/>
    <property type="molecule type" value="Genomic_DNA"/>
</dbReference>
<evidence type="ECO:0000313" key="2">
    <source>
        <dbReference type="EMBL" id="ELR13414.1"/>
    </source>
</evidence>
<name>L8GKP0_ACACF</name>